<evidence type="ECO:0000313" key="2">
    <source>
        <dbReference type="Proteomes" id="UP001482620"/>
    </source>
</evidence>
<reference evidence="1 2" key="1">
    <citation type="submission" date="2021-06" db="EMBL/GenBank/DDBJ databases">
        <authorList>
            <person name="Palmer J.M."/>
        </authorList>
    </citation>
    <scope>NUCLEOTIDE SEQUENCE [LARGE SCALE GENOMIC DNA]</scope>
    <source>
        <strain evidence="2">if_2019</strain>
        <tissue evidence="1">Muscle</tissue>
    </source>
</reference>
<dbReference type="EMBL" id="JAHRIQ010012703">
    <property type="protein sequence ID" value="MEQ2225066.1"/>
    <property type="molecule type" value="Genomic_DNA"/>
</dbReference>
<accession>A0ABV0SYZ5</accession>
<protein>
    <submittedName>
        <fullName evidence="1">Uncharacterized protein</fullName>
    </submittedName>
</protein>
<organism evidence="1 2">
    <name type="scientific">Ilyodon furcidens</name>
    <name type="common">goldbreast splitfin</name>
    <dbReference type="NCBI Taxonomy" id="33524"/>
    <lineage>
        <taxon>Eukaryota</taxon>
        <taxon>Metazoa</taxon>
        <taxon>Chordata</taxon>
        <taxon>Craniata</taxon>
        <taxon>Vertebrata</taxon>
        <taxon>Euteleostomi</taxon>
        <taxon>Actinopterygii</taxon>
        <taxon>Neopterygii</taxon>
        <taxon>Teleostei</taxon>
        <taxon>Neoteleostei</taxon>
        <taxon>Acanthomorphata</taxon>
        <taxon>Ovalentaria</taxon>
        <taxon>Atherinomorphae</taxon>
        <taxon>Cyprinodontiformes</taxon>
        <taxon>Goodeidae</taxon>
        <taxon>Ilyodon</taxon>
    </lineage>
</organism>
<name>A0ABV0SYZ5_9TELE</name>
<proteinExistence type="predicted"/>
<gene>
    <name evidence="1" type="ORF">ILYODFUR_013645</name>
</gene>
<evidence type="ECO:0000313" key="1">
    <source>
        <dbReference type="EMBL" id="MEQ2225066.1"/>
    </source>
</evidence>
<keyword evidence="2" id="KW-1185">Reference proteome</keyword>
<sequence length="113" mass="11888">MGDDGWTCSDIDSCRRGLWAHCCSSLVLLHCDCWVVPLGLSSAILWGSCGSPGGGPSWVPVFWGSLLMSVAQISSVSVSGPGGQVCGSTYSLLHILWRNLIYTSVLTLTPTGV</sequence>
<dbReference type="Proteomes" id="UP001482620">
    <property type="component" value="Unassembled WGS sequence"/>
</dbReference>
<comment type="caution">
    <text evidence="1">The sequence shown here is derived from an EMBL/GenBank/DDBJ whole genome shotgun (WGS) entry which is preliminary data.</text>
</comment>